<keyword evidence="3" id="KW-1185">Reference proteome</keyword>
<accession>A0A0D2PI05</accession>
<feature type="region of interest" description="Disordered" evidence="1">
    <location>
        <begin position="1"/>
        <end position="52"/>
    </location>
</feature>
<proteinExistence type="predicted"/>
<name>A0A0D2PI05_HYPSF</name>
<reference evidence="3" key="1">
    <citation type="submission" date="2014-04" db="EMBL/GenBank/DDBJ databases">
        <title>Evolutionary Origins and Diversification of the Mycorrhizal Mutualists.</title>
        <authorList>
            <consortium name="DOE Joint Genome Institute"/>
            <consortium name="Mycorrhizal Genomics Consortium"/>
            <person name="Kohler A."/>
            <person name="Kuo A."/>
            <person name="Nagy L.G."/>
            <person name="Floudas D."/>
            <person name="Copeland A."/>
            <person name="Barry K.W."/>
            <person name="Cichocki N."/>
            <person name="Veneault-Fourrey C."/>
            <person name="LaButti K."/>
            <person name="Lindquist E.A."/>
            <person name="Lipzen A."/>
            <person name="Lundell T."/>
            <person name="Morin E."/>
            <person name="Murat C."/>
            <person name="Riley R."/>
            <person name="Ohm R."/>
            <person name="Sun H."/>
            <person name="Tunlid A."/>
            <person name="Henrissat B."/>
            <person name="Grigoriev I.V."/>
            <person name="Hibbett D.S."/>
            <person name="Martin F."/>
        </authorList>
    </citation>
    <scope>NUCLEOTIDE SEQUENCE [LARGE SCALE GENOMIC DNA]</scope>
    <source>
        <strain evidence="3">FD-334 SS-4</strain>
    </source>
</reference>
<dbReference type="EMBL" id="KN817522">
    <property type="protein sequence ID" value="KJA28116.1"/>
    <property type="molecule type" value="Genomic_DNA"/>
</dbReference>
<organism evidence="2 3">
    <name type="scientific">Hypholoma sublateritium (strain FD-334 SS-4)</name>
    <dbReference type="NCBI Taxonomy" id="945553"/>
    <lineage>
        <taxon>Eukaryota</taxon>
        <taxon>Fungi</taxon>
        <taxon>Dikarya</taxon>
        <taxon>Basidiomycota</taxon>
        <taxon>Agaricomycotina</taxon>
        <taxon>Agaricomycetes</taxon>
        <taxon>Agaricomycetidae</taxon>
        <taxon>Agaricales</taxon>
        <taxon>Agaricineae</taxon>
        <taxon>Strophariaceae</taxon>
        <taxon>Hypholoma</taxon>
    </lineage>
</organism>
<evidence type="ECO:0000313" key="2">
    <source>
        <dbReference type="EMBL" id="KJA28116.1"/>
    </source>
</evidence>
<gene>
    <name evidence="2" type="ORF">HYPSUDRAFT_801856</name>
</gene>
<evidence type="ECO:0000256" key="1">
    <source>
        <dbReference type="SAM" id="MobiDB-lite"/>
    </source>
</evidence>
<evidence type="ECO:0000313" key="3">
    <source>
        <dbReference type="Proteomes" id="UP000054270"/>
    </source>
</evidence>
<dbReference type="Proteomes" id="UP000054270">
    <property type="component" value="Unassembled WGS sequence"/>
</dbReference>
<protein>
    <submittedName>
        <fullName evidence="2">Uncharacterized protein</fullName>
    </submittedName>
</protein>
<sequence length="165" mass="18093">MPRAEGRLWGYASTPRQPLAPCSLRTSRGGAAQSVEDGRPGERAAPANALARDRGGRAQGVVLSLWVREASVTSDLRRSEESCGWYHTNIRQAQRNPSLSEACSYSLKNGGKIEETAIRITAAQAKHCRISHQSQRFPSTSGPKDFTAVILSHMSKEICCPFYVY</sequence>
<dbReference type="AlphaFoldDB" id="A0A0D2PI05"/>